<organism evidence="2 3">
    <name type="scientific">Phyllosticta citricarpa</name>
    <dbReference type="NCBI Taxonomy" id="55181"/>
    <lineage>
        <taxon>Eukaryota</taxon>
        <taxon>Fungi</taxon>
        <taxon>Dikarya</taxon>
        <taxon>Ascomycota</taxon>
        <taxon>Pezizomycotina</taxon>
        <taxon>Dothideomycetes</taxon>
        <taxon>Dothideomycetes incertae sedis</taxon>
        <taxon>Botryosphaeriales</taxon>
        <taxon>Phyllostictaceae</taxon>
        <taxon>Phyllosticta</taxon>
    </lineage>
</organism>
<dbReference type="EMBL" id="JBBPDW010000002">
    <property type="protein sequence ID" value="KAK7555752.1"/>
    <property type="molecule type" value="Genomic_DNA"/>
</dbReference>
<gene>
    <name evidence="2" type="ORF">IWX46DRAFT_139433</name>
</gene>
<reference evidence="2 3" key="1">
    <citation type="submission" date="2024-04" db="EMBL/GenBank/DDBJ databases">
        <title>Phyllosticta paracitricarpa is synonymous to the EU quarantine fungus P. citricarpa based on phylogenomic analyses.</title>
        <authorList>
            <consortium name="Lawrence Berkeley National Laboratory"/>
            <person name="Van Ingen-Buijs V.A."/>
            <person name="Van Westerhoven A.C."/>
            <person name="Haridas S."/>
            <person name="Skiadas P."/>
            <person name="Martin F."/>
            <person name="Groenewald J.Z."/>
            <person name="Crous P.W."/>
            <person name="Seidl M.F."/>
        </authorList>
    </citation>
    <scope>NUCLEOTIDE SEQUENCE [LARGE SCALE GENOMIC DNA]</scope>
    <source>
        <strain evidence="2 3">CBS 122670</strain>
    </source>
</reference>
<evidence type="ECO:0000313" key="2">
    <source>
        <dbReference type="EMBL" id="KAK7555752.1"/>
    </source>
</evidence>
<comment type="caution">
    <text evidence="2">The sequence shown here is derived from an EMBL/GenBank/DDBJ whole genome shotgun (WGS) entry which is preliminary data.</text>
</comment>
<feature type="compositionally biased region" description="Basic and acidic residues" evidence="1">
    <location>
        <begin position="155"/>
        <end position="171"/>
    </location>
</feature>
<evidence type="ECO:0000256" key="1">
    <source>
        <dbReference type="SAM" id="MobiDB-lite"/>
    </source>
</evidence>
<sequence length="240" mass="26921">MRTGLVQHMHKHNHTHKTCCCKKRHVNRRSELLPAAFPSWLGRAGTKDKPVVHLFFKSRNDTPARQISSRSRWSTSHLAVPSGDLSRLRYCLLAERWRVGGEEFEGVGGEERCGAVLADDAAHHHCSILLRIGECGCSLSVCLSFPRQGQPKNPTTEEKQTKSESCLEKETPKPPDCFLVVGRSNAEIWGILGGQWHNVSRASDAGTDSCQHTRKPFRRAARGRNRLQHVGISACERDRQ</sequence>
<accession>A0ABR1MPW2</accession>
<name>A0ABR1MPW2_9PEZI</name>
<evidence type="ECO:0000313" key="3">
    <source>
        <dbReference type="Proteomes" id="UP001365128"/>
    </source>
</evidence>
<proteinExistence type="predicted"/>
<dbReference type="Proteomes" id="UP001365128">
    <property type="component" value="Unassembled WGS sequence"/>
</dbReference>
<keyword evidence="3" id="KW-1185">Reference proteome</keyword>
<feature type="region of interest" description="Disordered" evidence="1">
    <location>
        <begin position="148"/>
        <end position="171"/>
    </location>
</feature>
<protein>
    <submittedName>
        <fullName evidence="2">Uncharacterized protein</fullName>
    </submittedName>
</protein>